<dbReference type="InterPro" id="IPR012337">
    <property type="entry name" value="RNaseH-like_sf"/>
</dbReference>
<protein>
    <submittedName>
        <fullName evidence="6">Uncharacterized protein</fullName>
    </submittedName>
</protein>
<dbReference type="OrthoDB" id="4979667at2759"/>
<evidence type="ECO:0000256" key="3">
    <source>
        <dbReference type="ARBA" id="ARBA00022771"/>
    </source>
</evidence>
<dbReference type="Proteomes" id="UP000777438">
    <property type="component" value="Unassembled WGS sequence"/>
</dbReference>
<dbReference type="AlphaFoldDB" id="A0A9P8VPB9"/>
<evidence type="ECO:0000256" key="5">
    <source>
        <dbReference type="ARBA" id="ARBA00023242"/>
    </source>
</evidence>
<keyword evidence="4" id="KW-0862">Zinc</keyword>
<dbReference type="PANTHER" id="PTHR46481">
    <property type="entry name" value="ZINC FINGER BED DOMAIN-CONTAINING PROTEIN 4"/>
    <property type="match status" value="1"/>
</dbReference>
<evidence type="ECO:0000256" key="1">
    <source>
        <dbReference type="ARBA" id="ARBA00004123"/>
    </source>
</evidence>
<dbReference type="InterPro" id="IPR052035">
    <property type="entry name" value="ZnF_BED_domain_contain"/>
</dbReference>
<evidence type="ECO:0000313" key="7">
    <source>
        <dbReference type="Proteomes" id="UP000777438"/>
    </source>
</evidence>
<proteinExistence type="predicted"/>
<accession>A0A9P8VPB9</accession>
<evidence type="ECO:0000313" key="6">
    <source>
        <dbReference type="EMBL" id="KAH6869903.1"/>
    </source>
</evidence>
<evidence type="ECO:0000256" key="2">
    <source>
        <dbReference type="ARBA" id="ARBA00022723"/>
    </source>
</evidence>
<reference evidence="6 7" key="1">
    <citation type="journal article" date="2021" name="Nat. Commun.">
        <title>Genetic determinants of endophytism in the Arabidopsis root mycobiome.</title>
        <authorList>
            <person name="Mesny F."/>
            <person name="Miyauchi S."/>
            <person name="Thiergart T."/>
            <person name="Pickel B."/>
            <person name="Atanasova L."/>
            <person name="Karlsson M."/>
            <person name="Huettel B."/>
            <person name="Barry K.W."/>
            <person name="Haridas S."/>
            <person name="Chen C."/>
            <person name="Bauer D."/>
            <person name="Andreopoulos W."/>
            <person name="Pangilinan J."/>
            <person name="LaButti K."/>
            <person name="Riley R."/>
            <person name="Lipzen A."/>
            <person name="Clum A."/>
            <person name="Drula E."/>
            <person name="Henrissat B."/>
            <person name="Kohler A."/>
            <person name="Grigoriev I.V."/>
            <person name="Martin F.M."/>
            <person name="Hacquard S."/>
        </authorList>
    </citation>
    <scope>NUCLEOTIDE SEQUENCE [LARGE SCALE GENOMIC DNA]</scope>
    <source>
        <strain evidence="6 7">MPI-CAGE-CH-0241</strain>
    </source>
</reference>
<dbReference type="SUPFAM" id="SSF53098">
    <property type="entry name" value="Ribonuclease H-like"/>
    <property type="match status" value="1"/>
</dbReference>
<comment type="caution">
    <text evidence="6">The sequence shown here is derived from an EMBL/GenBank/DDBJ whole genome shotgun (WGS) entry which is preliminary data.</text>
</comment>
<dbReference type="GO" id="GO:0008270">
    <property type="term" value="F:zinc ion binding"/>
    <property type="evidence" value="ECO:0007669"/>
    <property type="project" value="UniProtKB-KW"/>
</dbReference>
<keyword evidence="7" id="KW-1185">Reference proteome</keyword>
<name>A0A9P8VPB9_9HYPO</name>
<gene>
    <name evidence="6" type="ORF">B0T10DRAFT_553575</name>
</gene>
<dbReference type="GO" id="GO:0005634">
    <property type="term" value="C:nucleus"/>
    <property type="evidence" value="ECO:0007669"/>
    <property type="project" value="UniProtKB-SubCell"/>
</dbReference>
<keyword evidence="3" id="KW-0863">Zinc-finger</keyword>
<organism evidence="6 7">
    <name type="scientific">Thelonectria olida</name>
    <dbReference type="NCBI Taxonomy" id="1576542"/>
    <lineage>
        <taxon>Eukaryota</taxon>
        <taxon>Fungi</taxon>
        <taxon>Dikarya</taxon>
        <taxon>Ascomycota</taxon>
        <taxon>Pezizomycotina</taxon>
        <taxon>Sordariomycetes</taxon>
        <taxon>Hypocreomycetidae</taxon>
        <taxon>Hypocreales</taxon>
        <taxon>Nectriaceae</taxon>
        <taxon>Thelonectria</taxon>
    </lineage>
</organism>
<keyword evidence="2" id="KW-0479">Metal-binding</keyword>
<dbReference type="EMBL" id="JAGPYM010000064">
    <property type="protein sequence ID" value="KAH6869903.1"/>
    <property type="molecule type" value="Genomic_DNA"/>
</dbReference>
<sequence>MHYKQIKKKPNLNEFNEEEALKKILNFLIENNLSFNILNSSSFQELLNYYNKASPIMNRWKIKEDLLFKYTNLDIVYLNNNEPIEIEDNSNFNTIINRIRRISILIKYTTGNKLLLDEGIIKYKRENKLPTNKKVIPLDNSTRWNSTYYMLEATLELKLALVYIFNNTNNKEYKEIFLSD</sequence>
<keyword evidence="5" id="KW-0539">Nucleus</keyword>
<dbReference type="PANTHER" id="PTHR46481:SF10">
    <property type="entry name" value="ZINC FINGER BED DOMAIN-CONTAINING PROTEIN 39"/>
    <property type="match status" value="1"/>
</dbReference>
<evidence type="ECO:0000256" key="4">
    <source>
        <dbReference type="ARBA" id="ARBA00022833"/>
    </source>
</evidence>
<comment type="subcellular location">
    <subcellularLocation>
        <location evidence="1">Nucleus</location>
    </subcellularLocation>
</comment>